<dbReference type="Pfam" id="PF09335">
    <property type="entry name" value="VTT_dom"/>
    <property type="match status" value="1"/>
</dbReference>
<dbReference type="InterPro" id="IPR032816">
    <property type="entry name" value="VTT_dom"/>
</dbReference>
<accession>A0A369T638</accession>
<dbReference type="EMBL" id="QPMH01000020">
    <property type="protein sequence ID" value="RDD60789.1"/>
    <property type="molecule type" value="Genomic_DNA"/>
</dbReference>
<name>A0A369T638_9PROT</name>
<feature type="transmembrane region" description="Helical" evidence="5">
    <location>
        <begin position="137"/>
        <end position="157"/>
    </location>
</feature>
<dbReference type="InterPro" id="IPR045014">
    <property type="entry name" value="TM41A/B"/>
</dbReference>
<comment type="caution">
    <text evidence="7">The sequence shown here is derived from an EMBL/GenBank/DDBJ whole genome shotgun (WGS) entry which is preliminary data.</text>
</comment>
<dbReference type="PANTHER" id="PTHR43220">
    <property type="match status" value="1"/>
</dbReference>
<keyword evidence="4 5" id="KW-0472">Membrane</keyword>
<evidence type="ECO:0000259" key="6">
    <source>
        <dbReference type="Pfam" id="PF09335"/>
    </source>
</evidence>
<keyword evidence="2 5" id="KW-0812">Transmembrane</keyword>
<evidence type="ECO:0000313" key="7">
    <source>
        <dbReference type="EMBL" id="RDD60789.1"/>
    </source>
</evidence>
<comment type="subcellular location">
    <subcellularLocation>
        <location evidence="1">Membrane</location>
        <topology evidence="1">Multi-pass membrane protein</topology>
    </subcellularLocation>
</comment>
<feature type="transmembrane region" description="Helical" evidence="5">
    <location>
        <begin position="211"/>
        <end position="228"/>
    </location>
</feature>
<dbReference type="RefSeq" id="WP_114583317.1">
    <property type="nucleotide sequence ID" value="NZ_QPMH01000020.1"/>
</dbReference>
<feature type="transmembrane region" description="Helical" evidence="5">
    <location>
        <begin position="169"/>
        <end position="191"/>
    </location>
</feature>
<gene>
    <name evidence="7" type="ORF">DRB17_16470</name>
</gene>
<dbReference type="GO" id="GO:0016020">
    <property type="term" value="C:membrane"/>
    <property type="evidence" value="ECO:0007669"/>
    <property type="project" value="UniProtKB-SubCell"/>
</dbReference>
<feature type="transmembrane region" description="Helical" evidence="5">
    <location>
        <begin position="53"/>
        <end position="72"/>
    </location>
</feature>
<protein>
    <submittedName>
        <fullName evidence="7">TVP38/TMEM64 family protein</fullName>
    </submittedName>
</protein>
<keyword evidence="3 5" id="KW-1133">Transmembrane helix</keyword>
<sequence>MMVKARNLGRWLPLAAIATALAGTFALDLHSYLTMEALARHQAWLMRQVEANALLAAATYVTAYAAATALSLPGASLLTILGGFLFGLWLGTALVVVSATLGAIGIFLAARTALGEQLRARAGPRLTRVVAGFRNDAFSYLLALRLIPVFPFWLVNLAPALVGVRLGTYTAATAIGIIPGSFVYVSIGNGLDAIVAAGGAPGLDLLTDPTVIAPMAGLALLSLLPLAYRRFSGKRTQGA</sequence>
<dbReference type="Proteomes" id="UP000253941">
    <property type="component" value="Unassembled WGS sequence"/>
</dbReference>
<feature type="domain" description="VTT" evidence="6">
    <location>
        <begin position="76"/>
        <end position="189"/>
    </location>
</feature>
<evidence type="ECO:0000256" key="2">
    <source>
        <dbReference type="ARBA" id="ARBA00022692"/>
    </source>
</evidence>
<dbReference type="AlphaFoldDB" id="A0A369T638"/>
<evidence type="ECO:0000256" key="3">
    <source>
        <dbReference type="ARBA" id="ARBA00022989"/>
    </source>
</evidence>
<evidence type="ECO:0000313" key="8">
    <source>
        <dbReference type="Proteomes" id="UP000253941"/>
    </source>
</evidence>
<reference evidence="7 8" key="1">
    <citation type="submission" date="2018-07" db="EMBL/GenBank/DDBJ databases">
        <title>Venubactetium sediminum gen. nov., sp. nov., isolated from a marine solar saltern.</title>
        <authorList>
            <person name="Wang S."/>
        </authorList>
    </citation>
    <scope>NUCLEOTIDE SEQUENCE [LARGE SCALE GENOMIC DNA]</scope>
    <source>
        <strain evidence="7 8">WD2A32</strain>
    </source>
</reference>
<evidence type="ECO:0000256" key="5">
    <source>
        <dbReference type="SAM" id="Phobius"/>
    </source>
</evidence>
<feature type="transmembrane region" description="Helical" evidence="5">
    <location>
        <begin position="84"/>
        <end position="110"/>
    </location>
</feature>
<evidence type="ECO:0000256" key="1">
    <source>
        <dbReference type="ARBA" id="ARBA00004141"/>
    </source>
</evidence>
<organism evidence="7 8">
    <name type="scientific">Ferruginivarius sediminum</name>
    <dbReference type="NCBI Taxonomy" id="2661937"/>
    <lineage>
        <taxon>Bacteria</taxon>
        <taxon>Pseudomonadati</taxon>
        <taxon>Pseudomonadota</taxon>
        <taxon>Alphaproteobacteria</taxon>
        <taxon>Rhodospirillales</taxon>
        <taxon>Rhodospirillaceae</taxon>
        <taxon>Ferruginivarius</taxon>
    </lineage>
</organism>
<keyword evidence="8" id="KW-1185">Reference proteome</keyword>
<dbReference type="PANTHER" id="PTHR43220:SF18">
    <property type="entry name" value="TRANSMEMBRANE PROTEIN 41B"/>
    <property type="match status" value="1"/>
</dbReference>
<evidence type="ECO:0000256" key="4">
    <source>
        <dbReference type="ARBA" id="ARBA00023136"/>
    </source>
</evidence>
<proteinExistence type="predicted"/>